<dbReference type="InterPro" id="IPR036086">
    <property type="entry name" value="ParB/Sulfiredoxin_sf"/>
</dbReference>
<dbReference type="Pfam" id="PF01381">
    <property type="entry name" value="HTH_3"/>
    <property type="match status" value="1"/>
</dbReference>
<proteinExistence type="predicted"/>
<dbReference type="Pfam" id="PF02195">
    <property type="entry name" value="ParB_N"/>
    <property type="match status" value="1"/>
</dbReference>
<gene>
    <name evidence="2" type="ORF">HS1_000987</name>
</gene>
<dbReference type="GO" id="GO:0003677">
    <property type="term" value="F:DNA binding"/>
    <property type="evidence" value="ECO:0007669"/>
    <property type="project" value="InterPro"/>
</dbReference>
<dbReference type="InterPro" id="IPR003115">
    <property type="entry name" value="ParB_N"/>
</dbReference>
<accession>A0A7U4QK27</accession>
<dbReference type="KEGG" id="daw:HS1_000987"/>
<dbReference type="InterPro" id="IPR010982">
    <property type="entry name" value="Lambda_DNA-bd_dom_sf"/>
</dbReference>
<keyword evidence="3" id="KW-1185">Reference proteome</keyword>
<dbReference type="CDD" id="cd16387">
    <property type="entry name" value="ParB_N_Srx"/>
    <property type="match status" value="1"/>
</dbReference>
<dbReference type="RefSeq" id="WP_066061787.1">
    <property type="nucleotide sequence ID" value="NZ_CP013015.1"/>
</dbReference>
<evidence type="ECO:0000259" key="1">
    <source>
        <dbReference type="PROSITE" id="PS50943"/>
    </source>
</evidence>
<sequence length="360" mass="42460">MEEKTIDIRLVKFDPVIYPRSTQSADEIERYAELIRTGTELPPIKLDHRYRIVDGYHRWQAHLKHHLKTIRVIFVDTADDFEALQMASYLNAVQGMPLTKNDRRKNAIKLYQMACHGFAPPSEKKMKEIARAVGVSWQTLYRWTAEVRKKRKHERAEKVTELRKQGKTQEETARILGISQRTVSDVERTTPFSENSQMRIFAREGKNNNSFGFTSRRECLAAMQELIKSDIPSCEEEIIQSKIISSYIQIKIERQRYGIDMETYRYFRQEIQKHTANILTEMDYLNNNVIGLLAQLKDVKLKLNISALFKNISDRFEEFKKHYRYVMGVPDFAESESKLDSQKKIIKIMTKMLQQKRRKK</sequence>
<name>A0A7U4QK27_DESA2</name>
<dbReference type="OrthoDB" id="3701787at2"/>
<dbReference type="Gene3D" id="3.90.1530.10">
    <property type="entry name" value="Conserved hypothetical protein from pyrococcus furiosus pfu- 392566-001, ParB domain"/>
    <property type="match status" value="1"/>
</dbReference>
<dbReference type="EMBL" id="CP013015">
    <property type="protein sequence ID" value="AMM40791.1"/>
    <property type="molecule type" value="Genomic_DNA"/>
</dbReference>
<dbReference type="InterPro" id="IPR001387">
    <property type="entry name" value="Cro/C1-type_HTH"/>
</dbReference>
<dbReference type="SMART" id="SM00470">
    <property type="entry name" value="ParB"/>
    <property type="match status" value="1"/>
</dbReference>
<reference evidence="2 3" key="1">
    <citation type="submission" date="2015-10" db="EMBL/GenBank/DDBJ databases">
        <title>Candidatus Desulfofervidus auxilii, a hydrogenotrophic sulfate-reducing bacterium involved in the thermophilic anaerobic oxidation of methane.</title>
        <authorList>
            <person name="Krukenberg V."/>
            <person name="Richter M."/>
            <person name="Wegener G."/>
        </authorList>
    </citation>
    <scope>NUCLEOTIDE SEQUENCE [LARGE SCALE GENOMIC DNA]</scope>
    <source>
        <strain evidence="2 3">HS1</strain>
    </source>
</reference>
<dbReference type="Proteomes" id="UP000070560">
    <property type="component" value="Chromosome"/>
</dbReference>
<dbReference type="AlphaFoldDB" id="A0A7U4QK27"/>
<feature type="domain" description="HTH cro/C1-type" evidence="1">
    <location>
        <begin position="164"/>
        <end position="188"/>
    </location>
</feature>
<dbReference type="PROSITE" id="PS50943">
    <property type="entry name" value="HTH_CROC1"/>
    <property type="match status" value="1"/>
</dbReference>
<evidence type="ECO:0000313" key="3">
    <source>
        <dbReference type="Proteomes" id="UP000070560"/>
    </source>
</evidence>
<evidence type="ECO:0000313" key="2">
    <source>
        <dbReference type="EMBL" id="AMM40791.1"/>
    </source>
</evidence>
<organism evidence="2 3">
    <name type="scientific">Desulfofervidus auxilii</name>
    <dbReference type="NCBI Taxonomy" id="1621989"/>
    <lineage>
        <taxon>Bacteria</taxon>
        <taxon>Pseudomonadati</taxon>
        <taxon>Thermodesulfobacteriota</taxon>
        <taxon>Candidatus Desulfofervidia</taxon>
        <taxon>Candidatus Desulfofervidales</taxon>
        <taxon>Candidatus Desulfofervidaceae</taxon>
        <taxon>Candidatus Desulfofervidus</taxon>
    </lineage>
</organism>
<dbReference type="CDD" id="cd00093">
    <property type="entry name" value="HTH_XRE"/>
    <property type="match status" value="1"/>
</dbReference>
<protein>
    <submittedName>
        <fullName evidence="2">Protein containing ParB-like nuclease</fullName>
    </submittedName>
</protein>
<dbReference type="Gene3D" id="1.10.260.40">
    <property type="entry name" value="lambda repressor-like DNA-binding domains"/>
    <property type="match status" value="1"/>
</dbReference>
<dbReference type="SUPFAM" id="SSF110849">
    <property type="entry name" value="ParB/Sulfiredoxin"/>
    <property type="match status" value="1"/>
</dbReference>